<keyword evidence="3" id="KW-1185">Reference proteome</keyword>
<evidence type="ECO:0000313" key="3">
    <source>
        <dbReference type="Proteomes" id="UP000281094"/>
    </source>
</evidence>
<dbReference type="Pfam" id="PF10109">
    <property type="entry name" value="Phage_TAC_7"/>
    <property type="match status" value="1"/>
</dbReference>
<feature type="region of interest" description="Disordered" evidence="1">
    <location>
        <begin position="1"/>
        <end position="46"/>
    </location>
</feature>
<organism evidence="2 3">
    <name type="scientific">Notoacmeibacter ruber</name>
    <dbReference type="NCBI Taxonomy" id="2670375"/>
    <lineage>
        <taxon>Bacteria</taxon>
        <taxon>Pseudomonadati</taxon>
        <taxon>Pseudomonadota</taxon>
        <taxon>Alphaproteobacteria</taxon>
        <taxon>Hyphomicrobiales</taxon>
        <taxon>Notoacmeibacteraceae</taxon>
        <taxon>Notoacmeibacter</taxon>
    </lineage>
</organism>
<gene>
    <name evidence="2" type="ORF">D8780_12490</name>
</gene>
<dbReference type="Proteomes" id="UP000281094">
    <property type="component" value="Unassembled WGS sequence"/>
</dbReference>
<proteinExistence type="predicted"/>
<dbReference type="InterPro" id="IPR019289">
    <property type="entry name" value="Phage_tail_E/E"/>
</dbReference>
<evidence type="ECO:0000256" key="1">
    <source>
        <dbReference type="SAM" id="MobiDB-lite"/>
    </source>
</evidence>
<accession>A0A3L7JF17</accession>
<dbReference type="RefSeq" id="WP_121645893.1">
    <property type="nucleotide sequence ID" value="NZ_RCWN01000001.1"/>
</dbReference>
<name>A0A3L7JF17_9HYPH</name>
<dbReference type="EMBL" id="RCWN01000001">
    <property type="protein sequence ID" value="RLQ88925.1"/>
    <property type="molecule type" value="Genomic_DNA"/>
</dbReference>
<reference evidence="2 3" key="1">
    <citation type="submission" date="2018-10" db="EMBL/GenBank/DDBJ databases">
        <title>Notoacmeibacter sp. M2BS9Y-3-1, whole genome shotgun sequence.</title>
        <authorList>
            <person name="Tuo L."/>
        </authorList>
    </citation>
    <scope>NUCLEOTIDE SEQUENCE [LARGE SCALE GENOMIC DNA]</scope>
    <source>
        <strain evidence="2 3">M2BS9Y-3-1</strain>
    </source>
</reference>
<evidence type="ECO:0000313" key="2">
    <source>
        <dbReference type="EMBL" id="RLQ88925.1"/>
    </source>
</evidence>
<comment type="caution">
    <text evidence="2">The sequence shown here is derived from an EMBL/GenBank/DDBJ whole genome shotgun (WGS) entry which is preliminary data.</text>
</comment>
<protein>
    <submittedName>
        <fullName evidence="2">Phage tail assembly protein</fullName>
    </submittedName>
</protein>
<sequence length="145" mass="15704">MKPDTETETTDLAVDASEIPLPPEELSRDWDAEPEAAEAEKAKVEDTPPAEIAELDFLEEPSVTVTLRYPFRFDGREVRTVTIRPLSVAETGGVIQANRDASVHDFYAVMTGLPAAVIRALPGEDGEAVTGAAFDFLPRFMRGGG</sequence>
<dbReference type="AlphaFoldDB" id="A0A3L7JF17"/>